<evidence type="ECO:0000256" key="1">
    <source>
        <dbReference type="SAM" id="Phobius"/>
    </source>
</evidence>
<feature type="transmembrane region" description="Helical" evidence="1">
    <location>
        <begin position="12"/>
        <end position="32"/>
    </location>
</feature>
<protein>
    <submittedName>
        <fullName evidence="3">Chaperone for flagella basal body P-ring formation</fullName>
    </submittedName>
</protein>
<keyword evidence="1" id="KW-0812">Transmembrane</keyword>
<evidence type="ECO:0000313" key="4">
    <source>
        <dbReference type="Proteomes" id="UP000198972"/>
    </source>
</evidence>
<dbReference type="OrthoDB" id="2840666at2"/>
<dbReference type="AlphaFoldDB" id="A0A1G7GLQ4"/>
<proteinExistence type="predicted"/>
<sequence>MLKMRQRTKLMIYSGLIGAGVIGVLFAGYAVYSVKHLNKTRSALIQQYETEIIQLKDERISTTVAGWTTKTKITAGHKISEGDLTSVEMPKDRVPQDWITSKKDIAGKVAKVSIGANTLLTQTLLFEEEAATDDLRYRDMGFVVLPGTLAKNDVVDIRIQFPTGQDYILLSKKKIQRLSSGVMTITINEGEILSLSSAIVDAYLHKASIYALLYVEPYLQSKAIPTYPVNQAVLDLIKRDPNIVNMAEQALQLSSRSGLESDLSVLSPDKVVNYAAQQASEVNKADSMEIEESFVMSK</sequence>
<keyword evidence="1" id="KW-1133">Transmembrane helix</keyword>
<dbReference type="Pfam" id="PF08666">
    <property type="entry name" value="SAF"/>
    <property type="match status" value="1"/>
</dbReference>
<evidence type="ECO:0000259" key="2">
    <source>
        <dbReference type="SMART" id="SM00858"/>
    </source>
</evidence>
<dbReference type="Proteomes" id="UP000198972">
    <property type="component" value="Unassembled WGS sequence"/>
</dbReference>
<evidence type="ECO:0000313" key="3">
    <source>
        <dbReference type="EMBL" id="SDE89077.1"/>
    </source>
</evidence>
<reference evidence="3 4" key="1">
    <citation type="submission" date="2016-10" db="EMBL/GenBank/DDBJ databases">
        <authorList>
            <person name="de Groot N.N."/>
        </authorList>
    </citation>
    <scope>NUCLEOTIDE SEQUENCE [LARGE SCALE GENOMIC DNA]</scope>
    <source>
        <strain evidence="3 4">DSM 28129</strain>
    </source>
</reference>
<keyword evidence="1" id="KW-0472">Membrane</keyword>
<dbReference type="Gene3D" id="3.90.1210.10">
    <property type="entry name" value="Antifreeze-like/N-acetylneuraminic acid synthase C-terminal domain"/>
    <property type="match status" value="1"/>
</dbReference>
<dbReference type="InterPro" id="IPR013974">
    <property type="entry name" value="SAF"/>
</dbReference>
<dbReference type="STRING" id="670482.SAMN04488542_103112"/>
<dbReference type="SMART" id="SM00858">
    <property type="entry name" value="SAF"/>
    <property type="match status" value="1"/>
</dbReference>
<keyword evidence="3" id="KW-0969">Cilium</keyword>
<accession>A0A1G7GLQ4</accession>
<keyword evidence="4" id="KW-1185">Reference proteome</keyword>
<keyword evidence="3" id="KW-0966">Cell projection</keyword>
<gene>
    <name evidence="3" type="ORF">SAMN04488542_103112</name>
</gene>
<dbReference type="EMBL" id="FNBG01000003">
    <property type="protein sequence ID" value="SDE89077.1"/>
    <property type="molecule type" value="Genomic_DNA"/>
</dbReference>
<feature type="domain" description="SAF" evidence="2">
    <location>
        <begin position="64"/>
        <end position="126"/>
    </location>
</feature>
<keyword evidence="3" id="KW-0282">Flagellum</keyword>
<dbReference type="CDD" id="cd11614">
    <property type="entry name" value="SAF_CpaB_FlgA_like"/>
    <property type="match status" value="1"/>
</dbReference>
<organism evidence="3 4">
    <name type="scientific">Fontibacillus panacisegetis</name>
    <dbReference type="NCBI Taxonomy" id="670482"/>
    <lineage>
        <taxon>Bacteria</taxon>
        <taxon>Bacillati</taxon>
        <taxon>Bacillota</taxon>
        <taxon>Bacilli</taxon>
        <taxon>Bacillales</taxon>
        <taxon>Paenibacillaceae</taxon>
        <taxon>Fontibacillus</taxon>
    </lineage>
</organism>
<name>A0A1G7GLQ4_9BACL</name>